<keyword evidence="2" id="KW-1185">Reference proteome</keyword>
<feature type="non-terminal residue" evidence="1">
    <location>
        <position position="1"/>
    </location>
</feature>
<evidence type="ECO:0000313" key="2">
    <source>
        <dbReference type="Proteomes" id="UP000008553"/>
    </source>
</evidence>
<dbReference type="PaxDb" id="73239-Q7RF33"/>
<sequence length="14" mass="1679">KQALDLYHIYNTSI</sequence>
<reference evidence="1 2" key="1">
    <citation type="journal article" date="2002" name="Nature">
        <title>Genome sequence and comparative analysis of the model rodent malaria parasite Plasmodium yoelii yoelii.</title>
        <authorList>
            <person name="Carlton J.M."/>
            <person name="Angiuoli S.V."/>
            <person name="Suh B.B."/>
            <person name="Kooij T.W."/>
            <person name="Pertea M."/>
            <person name="Silva J.C."/>
            <person name="Ermolaeva M.D."/>
            <person name="Allen J.E."/>
            <person name="Selengut J.D."/>
            <person name="Koo H.L."/>
            <person name="Peterson J.D."/>
            <person name="Pop M."/>
            <person name="Kosack D.S."/>
            <person name="Shumway M.F."/>
            <person name="Bidwell S.L."/>
            <person name="Shallom S.J."/>
            <person name="van Aken S.E."/>
            <person name="Riedmuller S.B."/>
            <person name="Feldblyum T.V."/>
            <person name="Cho J.K."/>
            <person name="Quackenbush J."/>
            <person name="Sedegah M."/>
            <person name="Shoaibi A."/>
            <person name="Cummings L.M."/>
            <person name="Florens L."/>
            <person name="Yates J.R."/>
            <person name="Raine J.D."/>
            <person name="Sinden R.E."/>
            <person name="Harris M.A."/>
            <person name="Cunningham D.A."/>
            <person name="Preiser P.R."/>
            <person name="Bergman L.W."/>
            <person name="Vaidya A.B."/>
            <person name="van Lin L.H."/>
            <person name="Janse C.J."/>
            <person name="Waters A.P."/>
            <person name="Smith H.O."/>
            <person name="White O.R."/>
            <person name="Salzberg S.L."/>
            <person name="Venter J.C."/>
            <person name="Fraser C.M."/>
            <person name="Hoffman S.L."/>
            <person name="Gardner M.J."/>
            <person name="Carucci D.J."/>
        </authorList>
    </citation>
    <scope>NUCLEOTIDE SEQUENCE [LARGE SCALE GENOMIC DNA]</scope>
    <source>
        <strain evidence="1 2">17XNL</strain>
    </source>
</reference>
<proteinExistence type="predicted"/>
<accession>Q7RF33</accession>
<name>Q7RF33_PLAYO</name>
<dbReference type="InParanoid" id="Q7RF33"/>
<dbReference type="Proteomes" id="UP000008553">
    <property type="component" value="Unassembled WGS sequence"/>
</dbReference>
<gene>
    <name evidence="1" type="ORF">PY04878</name>
</gene>
<dbReference type="EMBL" id="AABL01001509">
    <property type="protein sequence ID" value="EAA16817.1"/>
    <property type="molecule type" value="Genomic_DNA"/>
</dbReference>
<organism evidence="1 2">
    <name type="scientific">Plasmodium yoelii yoelii</name>
    <dbReference type="NCBI Taxonomy" id="73239"/>
    <lineage>
        <taxon>Eukaryota</taxon>
        <taxon>Sar</taxon>
        <taxon>Alveolata</taxon>
        <taxon>Apicomplexa</taxon>
        <taxon>Aconoidasida</taxon>
        <taxon>Haemosporida</taxon>
        <taxon>Plasmodiidae</taxon>
        <taxon>Plasmodium</taxon>
        <taxon>Plasmodium (Vinckeia)</taxon>
    </lineage>
</organism>
<comment type="caution">
    <text evidence="1">The sequence shown here is derived from an EMBL/GenBank/DDBJ whole genome shotgun (WGS) entry which is preliminary data.</text>
</comment>
<evidence type="ECO:0000313" key="1">
    <source>
        <dbReference type="EMBL" id="EAA16817.1"/>
    </source>
</evidence>
<protein>
    <submittedName>
        <fullName evidence="1">Uncharacterized protein</fullName>
    </submittedName>
</protein>
<feature type="non-terminal residue" evidence="1">
    <location>
        <position position="14"/>
    </location>
</feature>